<dbReference type="SMART" id="SM00213">
    <property type="entry name" value="UBQ"/>
    <property type="match status" value="1"/>
</dbReference>
<dbReference type="PRINTS" id="PR00348">
    <property type="entry name" value="UBIQUITIN"/>
</dbReference>
<comment type="caution">
    <text evidence="2">The sequence shown here is derived from an EMBL/GenBank/DDBJ whole genome shotgun (WGS) entry which is preliminary data.</text>
</comment>
<feature type="domain" description="Ubiquitin-like" evidence="1">
    <location>
        <begin position="5"/>
        <end position="77"/>
    </location>
</feature>
<accession>A0AAD2D140</accession>
<dbReference type="SUPFAM" id="SSF54236">
    <property type="entry name" value="Ubiquitin-like"/>
    <property type="match status" value="1"/>
</dbReference>
<organism evidence="2 3">
    <name type="scientific">Euplotes crassus</name>
    <dbReference type="NCBI Taxonomy" id="5936"/>
    <lineage>
        <taxon>Eukaryota</taxon>
        <taxon>Sar</taxon>
        <taxon>Alveolata</taxon>
        <taxon>Ciliophora</taxon>
        <taxon>Intramacronucleata</taxon>
        <taxon>Spirotrichea</taxon>
        <taxon>Hypotrichia</taxon>
        <taxon>Euplotida</taxon>
        <taxon>Euplotidae</taxon>
        <taxon>Moneuplotes</taxon>
    </lineage>
</organism>
<dbReference type="Pfam" id="PF00240">
    <property type="entry name" value="ubiquitin"/>
    <property type="match status" value="1"/>
</dbReference>
<dbReference type="EMBL" id="CAMPGE010018021">
    <property type="protein sequence ID" value="CAI2376461.1"/>
    <property type="molecule type" value="Genomic_DNA"/>
</dbReference>
<dbReference type="Gene3D" id="3.10.20.90">
    <property type="entry name" value="Phosphatidylinositol 3-kinase Catalytic Subunit, Chain A, domain 1"/>
    <property type="match status" value="1"/>
</dbReference>
<evidence type="ECO:0000313" key="2">
    <source>
        <dbReference type="EMBL" id="CAI2376461.1"/>
    </source>
</evidence>
<reference evidence="2" key="1">
    <citation type="submission" date="2023-07" db="EMBL/GenBank/DDBJ databases">
        <authorList>
            <consortium name="AG Swart"/>
            <person name="Singh M."/>
            <person name="Singh A."/>
            <person name="Seah K."/>
            <person name="Emmerich C."/>
        </authorList>
    </citation>
    <scope>NUCLEOTIDE SEQUENCE</scope>
    <source>
        <strain evidence="2">DP1</strain>
    </source>
</reference>
<dbReference type="InterPro" id="IPR029071">
    <property type="entry name" value="Ubiquitin-like_domsf"/>
</dbReference>
<keyword evidence="3" id="KW-1185">Reference proteome</keyword>
<evidence type="ECO:0000313" key="3">
    <source>
        <dbReference type="Proteomes" id="UP001295684"/>
    </source>
</evidence>
<dbReference type="PANTHER" id="PTHR10666">
    <property type="entry name" value="UBIQUITIN"/>
    <property type="match status" value="1"/>
</dbReference>
<gene>
    <name evidence="2" type="ORF">ECRASSUSDP1_LOCUS17831</name>
</gene>
<dbReference type="Proteomes" id="UP001295684">
    <property type="component" value="Unassembled WGS sequence"/>
</dbReference>
<sequence length="77" mass="9071">MSHRFILYIKELTGKTHEVQMTYETSVEDVKFIMQDLEGYAPEDQRIIFAGKQLEEHRLLVDYSVSKNSTLHLVLRT</sequence>
<proteinExistence type="predicted"/>
<name>A0AAD2D140_EUPCR</name>
<dbReference type="InterPro" id="IPR019956">
    <property type="entry name" value="Ubiquitin_dom"/>
</dbReference>
<dbReference type="InterPro" id="IPR050158">
    <property type="entry name" value="Ubiquitin_ubiquitin-like"/>
</dbReference>
<dbReference type="InterPro" id="IPR000626">
    <property type="entry name" value="Ubiquitin-like_dom"/>
</dbReference>
<dbReference type="AlphaFoldDB" id="A0AAD2D140"/>
<protein>
    <recommendedName>
        <fullName evidence="1">Ubiquitin-like domain-containing protein</fullName>
    </recommendedName>
</protein>
<dbReference type="PROSITE" id="PS50053">
    <property type="entry name" value="UBIQUITIN_2"/>
    <property type="match status" value="1"/>
</dbReference>
<evidence type="ECO:0000259" key="1">
    <source>
        <dbReference type="PROSITE" id="PS50053"/>
    </source>
</evidence>